<name>A0A1G6GIZ1_9BACI</name>
<dbReference type="InterPro" id="IPR007260">
    <property type="entry name" value="NanE"/>
</dbReference>
<evidence type="ECO:0000256" key="3">
    <source>
        <dbReference type="ARBA" id="ARBA00005081"/>
    </source>
</evidence>
<dbReference type="Proteomes" id="UP000242949">
    <property type="component" value="Unassembled WGS sequence"/>
</dbReference>
<dbReference type="STRING" id="1612202.SAMN05421734_101157"/>
<dbReference type="EC" id="5.1.3.9" evidence="7"/>
<organism evidence="8 9">
    <name type="scientific">Pelagirhabdus alkalitolerans</name>
    <dbReference type="NCBI Taxonomy" id="1612202"/>
    <lineage>
        <taxon>Bacteria</taxon>
        <taxon>Bacillati</taxon>
        <taxon>Bacillota</taxon>
        <taxon>Bacilli</taxon>
        <taxon>Bacillales</taxon>
        <taxon>Bacillaceae</taxon>
        <taxon>Pelagirhabdus</taxon>
    </lineage>
</organism>
<dbReference type="NCBIfam" id="NF002231">
    <property type="entry name" value="PRK01130.1"/>
    <property type="match status" value="1"/>
</dbReference>
<keyword evidence="9" id="KW-1185">Reference proteome</keyword>
<evidence type="ECO:0000256" key="1">
    <source>
        <dbReference type="ARBA" id="ARBA00000056"/>
    </source>
</evidence>
<comment type="similarity">
    <text evidence="4 7">Belongs to the NanE family.</text>
</comment>
<dbReference type="SUPFAM" id="SSF51366">
    <property type="entry name" value="Ribulose-phoshate binding barrel"/>
    <property type="match status" value="1"/>
</dbReference>
<keyword evidence="6 7" id="KW-0119">Carbohydrate metabolism</keyword>
<dbReference type="Gene3D" id="3.20.20.70">
    <property type="entry name" value="Aldolase class I"/>
    <property type="match status" value="1"/>
</dbReference>
<dbReference type="InterPro" id="IPR013785">
    <property type="entry name" value="Aldolase_TIM"/>
</dbReference>
<comment type="catalytic activity">
    <reaction evidence="1 7">
        <text>an N-acyl-D-glucosamine 6-phosphate = an N-acyl-D-mannosamine 6-phosphate</text>
        <dbReference type="Rhea" id="RHEA:23932"/>
        <dbReference type="ChEBI" id="CHEBI:57599"/>
        <dbReference type="ChEBI" id="CHEBI:57666"/>
        <dbReference type="EC" id="5.1.3.9"/>
    </reaction>
</comment>
<dbReference type="GO" id="GO:0005975">
    <property type="term" value="P:carbohydrate metabolic process"/>
    <property type="evidence" value="ECO:0007669"/>
    <property type="project" value="UniProtKB-UniRule"/>
</dbReference>
<accession>A0A1G6GIZ1</accession>
<keyword evidence="5 7" id="KW-0413">Isomerase</keyword>
<dbReference type="Pfam" id="PF04131">
    <property type="entry name" value="NanE"/>
    <property type="match status" value="1"/>
</dbReference>
<evidence type="ECO:0000313" key="8">
    <source>
        <dbReference type="EMBL" id="SDB81977.1"/>
    </source>
</evidence>
<dbReference type="UniPathway" id="UPA00629">
    <property type="reaction ID" value="UER00682"/>
</dbReference>
<dbReference type="OrthoDB" id="9781704at2"/>
<comment type="pathway">
    <text evidence="3 7">Amino-sugar metabolism; N-acetylneuraminate degradation; D-fructose 6-phosphate from N-acetylneuraminate: step 3/5.</text>
</comment>
<dbReference type="GO" id="GO:0005829">
    <property type="term" value="C:cytosol"/>
    <property type="evidence" value="ECO:0007669"/>
    <property type="project" value="TreeGrafter"/>
</dbReference>
<dbReference type="GO" id="GO:0019262">
    <property type="term" value="P:N-acetylneuraminate catabolic process"/>
    <property type="evidence" value="ECO:0007669"/>
    <property type="project" value="UniProtKB-UniRule"/>
</dbReference>
<dbReference type="EMBL" id="FMYI01000001">
    <property type="protein sequence ID" value="SDB81977.1"/>
    <property type="molecule type" value="Genomic_DNA"/>
</dbReference>
<evidence type="ECO:0000256" key="6">
    <source>
        <dbReference type="ARBA" id="ARBA00023277"/>
    </source>
</evidence>
<gene>
    <name evidence="7" type="primary">nanE</name>
    <name evidence="8" type="ORF">SAMN05421734_101157</name>
</gene>
<dbReference type="InterPro" id="IPR011060">
    <property type="entry name" value="RibuloseP-bd_barrel"/>
</dbReference>
<evidence type="ECO:0000256" key="4">
    <source>
        <dbReference type="ARBA" id="ARBA00007439"/>
    </source>
</evidence>
<sequence>MSFFNKIRGTFIVSCQALENEPLHSSEIMSKMAKAAQEGGADAIRANSVKDIKAIKQEIDLPIIGIIKRDYSDSNIFITATKRELDELFSAPVDMIALDATMRKRPRGESLEEMVEYVKKHKPEIELMADISTIEEGVRAEQIGFDCVSTTLIGYTDETVGKAVFDDEFDILKKMKEKLSVPIVAEGKLNSPELAKSALNYGADYVVVGSAITRPQLITARFKKSISE</sequence>
<evidence type="ECO:0000256" key="2">
    <source>
        <dbReference type="ARBA" id="ARBA00002147"/>
    </source>
</evidence>
<evidence type="ECO:0000256" key="7">
    <source>
        <dbReference type="HAMAP-Rule" id="MF_01235"/>
    </source>
</evidence>
<dbReference type="GO" id="GO:0047465">
    <property type="term" value="F:N-acylglucosamine-6-phosphate 2-epimerase activity"/>
    <property type="evidence" value="ECO:0007669"/>
    <property type="project" value="UniProtKB-EC"/>
</dbReference>
<proteinExistence type="inferred from homology"/>
<dbReference type="HAMAP" id="MF_01235">
    <property type="entry name" value="ManNAc6P_epimer"/>
    <property type="match status" value="1"/>
</dbReference>
<dbReference type="AlphaFoldDB" id="A0A1G6GIZ1"/>
<dbReference type="PANTHER" id="PTHR36204">
    <property type="entry name" value="N-ACETYLMANNOSAMINE-6-PHOSPHATE 2-EPIMERASE-RELATED"/>
    <property type="match status" value="1"/>
</dbReference>
<reference evidence="9" key="1">
    <citation type="submission" date="2016-09" db="EMBL/GenBank/DDBJ databases">
        <authorList>
            <person name="Varghese N."/>
            <person name="Submissions S."/>
        </authorList>
    </citation>
    <scope>NUCLEOTIDE SEQUENCE [LARGE SCALE GENOMIC DNA]</scope>
    <source>
        <strain evidence="9">S5</strain>
    </source>
</reference>
<protein>
    <recommendedName>
        <fullName evidence="7">Putative N-acetylmannosamine-6-phosphate 2-epimerase</fullName>
        <ecNumber evidence="7">5.1.3.9</ecNumber>
    </recommendedName>
    <alternativeName>
        <fullName evidence="7">ManNAc-6-P epimerase</fullName>
    </alternativeName>
</protein>
<dbReference type="PANTHER" id="PTHR36204:SF1">
    <property type="entry name" value="N-ACETYLMANNOSAMINE-6-PHOSPHATE 2-EPIMERASE-RELATED"/>
    <property type="match status" value="1"/>
</dbReference>
<evidence type="ECO:0000313" key="9">
    <source>
        <dbReference type="Proteomes" id="UP000242949"/>
    </source>
</evidence>
<comment type="function">
    <text evidence="2 7">Converts N-acetylmannosamine-6-phosphate (ManNAc-6-P) to N-acetylglucosamine-6-phosphate (GlcNAc-6-P).</text>
</comment>
<evidence type="ECO:0000256" key="5">
    <source>
        <dbReference type="ARBA" id="ARBA00023235"/>
    </source>
</evidence>
<dbReference type="RefSeq" id="WP_090791855.1">
    <property type="nucleotide sequence ID" value="NZ_FMYI01000001.1"/>
</dbReference>
<dbReference type="GO" id="GO:0006053">
    <property type="term" value="P:N-acetylmannosamine catabolic process"/>
    <property type="evidence" value="ECO:0007669"/>
    <property type="project" value="TreeGrafter"/>
</dbReference>
<dbReference type="FunFam" id="3.20.20.70:FF:000035">
    <property type="entry name" value="Putative N-acetylmannosamine-6-phosphate 2-epimerase"/>
    <property type="match status" value="1"/>
</dbReference>
<dbReference type="CDD" id="cd04729">
    <property type="entry name" value="NanE"/>
    <property type="match status" value="1"/>
</dbReference>